<sequence>MHTVRQPSLRRFIVPIMFFGVEPPTPFDSDAPLGARRAIIRRNPDDASEIEMVEATWGSNPRFSDGDSYRFVRAEGRTFPAHRCLIPASEFHMTVGRKRYRVMLDGGNHFYLAAVWEPPMGDWPLCYRVVTVAANPEVARYQERHGAIIHRRQVMQWLDHSVPEIDLLETPAARTFLIEEIGAGPVQEMLAL</sequence>
<evidence type="ECO:0000313" key="2">
    <source>
        <dbReference type="Proteomes" id="UP001380365"/>
    </source>
</evidence>
<keyword evidence="2" id="KW-1185">Reference proteome</keyword>
<accession>A0ABU8Q9K3</accession>
<evidence type="ECO:0000313" key="1">
    <source>
        <dbReference type="EMBL" id="MEJ5096220.1"/>
    </source>
</evidence>
<organism evidence="1 2">
    <name type="scientific">Sphingomonas molluscorum</name>
    <dbReference type="NCBI Taxonomy" id="418184"/>
    <lineage>
        <taxon>Bacteria</taxon>
        <taxon>Pseudomonadati</taxon>
        <taxon>Pseudomonadota</taxon>
        <taxon>Alphaproteobacteria</taxon>
        <taxon>Sphingomonadales</taxon>
        <taxon>Sphingomonadaceae</taxon>
        <taxon>Sphingomonas</taxon>
    </lineage>
</organism>
<name>A0ABU8Q9K3_9SPHN</name>
<dbReference type="EMBL" id="JBBGZA010000002">
    <property type="protein sequence ID" value="MEJ5096220.1"/>
    <property type="molecule type" value="Genomic_DNA"/>
</dbReference>
<dbReference type="InterPro" id="IPR036590">
    <property type="entry name" value="SRAP-like"/>
</dbReference>
<comment type="caution">
    <text evidence="1">The sequence shown here is derived from an EMBL/GenBank/DDBJ whole genome shotgun (WGS) entry which is preliminary data.</text>
</comment>
<dbReference type="SUPFAM" id="SSF143081">
    <property type="entry name" value="BB1717-like"/>
    <property type="match status" value="1"/>
</dbReference>
<reference evidence="1 2" key="1">
    <citation type="submission" date="2023-12" db="EMBL/GenBank/DDBJ databases">
        <title>Gut-associated functions are favored during microbiome assembly across C. elegans life.</title>
        <authorList>
            <person name="Zimmermann J."/>
        </authorList>
    </citation>
    <scope>NUCLEOTIDE SEQUENCE [LARGE SCALE GENOMIC DNA]</scope>
    <source>
        <strain evidence="1 2">JUb134</strain>
    </source>
</reference>
<dbReference type="Pfam" id="PF02586">
    <property type="entry name" value="SRAP"/>
    <property type="match status" value="1"/>
</dbReference>
<gene>
    <name evidence="1" type="ORF">WH159_17010</name>
</gene>
<dbReference type="InterPro" id="IPR003738">
    <property type="entry name" value="SRAP"/>
</dbReference>
<dbReference type="Proteomes" id="UP001380365">
    <property type="component" value="Unassembled WGS sequence"/>
</dbReference>
<proteinExistence type="predicted"/>
<dbReference type="RefSeq" id="WP_239556178.1">
    <property type="nucleotide sequence ID" value="NZ_JBBGZA010000002.1"/>
</dbReference>
<dbReference type="Gene3D" id="3.90.1680.10">
    <property type="entry name" value="SOS response associated peptidase-like"/>
    <property type="match status" value="1"/>
</dbReference>
<protein>
    <submittedName>
        <fullName evidence="1">SOS response-associated peptidase family protein</fullName>
    </submittedName>
</protein>